<feature type="signal peptide" evidence="1">
    <location>
        <begin position="1"/>
        <end position="20"/>
    </location>
</feature>
<evidence type="ECO:0000313" key="3">
    <source>
        <dbReference type="Proteomes" id="UP001310594"/>
    </source>
</evidence>
<proteinExistence type="predicted"/>
<organism evidence="2 3">
    <name type="scientific">Elasticomyces elasticus</name>
    <dbReference type="NCBI Taxonomy" id="574655"/>
    <lineage>
        <taxon>Eukaryota</taxon>
        <taxon>Fungi</taxon>
        <taxon>Dikarya</taxon>
        <taxon>Ascomycota</taxon>
        <taxon>Pezizomycotina</taxon>
        <taxon>Dothideomycetes</taxon>
        <taxon>Dothideomycetidae</taxon>
        <taxon>Mycosphaerellales</taxon>
        <taxon>Teratosphaeriaceae</taxon>
        <taxon>Elasticomyces</taxon>
    </lineage>
</organism>
<sequence>MTQILLNLISLAPLLPTALALPFDWLSVKAEAYKEATAQFDVPQTHPYWSYTLTATSGATYPTTTVAPINYLFTIPTGTGTATTWPTATGYVKRGLEERHFPHSYPTAFPTATFPHPTAGYPSGYSYPTDAFSSVVNELEGLVDSAGLKEKRAFAGPRRSHGKWSMHWDKLSTSASAIAPTATGSTGYAGPTGTSTVLPTYGW</sequence>
<accession>A0AAN7VW94</accession>
<feature type="chain" id="PRO_5042913028" evidence="1">
    <location>
        <begin position="21"/>
        <end position="203"/>
    </location>
</feature>
<reference evidence="2" key="1">
    <citation type="submission" date="2023-08" db="EMBL/GenBank/DDBJ databases">
        <title>Black Yeasts Isolated from many extreme environments.</title>
        <authorList>
            <person name="Coleine C."/>
            <person name="Stajich J.E."/>
            <person name="Selbmann L."/>
        </authorList>
    </citation>
    <scope>NUCLEOTIDE SEQUENCE</scope>
    <source>
        <strain evidence="2">CCFEE 5810</strain>
    </source>
</reference>
<dbReference type="Proteomes" id="UP001310594">
    <property type="component" value="Unassembled WGS sequence"/>
</dbReference>
<dbReference type="EMBL" id="JAVRQU010000031">
    <property type="protein sequence ID" value="KAK5689484.1"/>
    <property type="molecule type" value="Genomic_DNA"/>
</dbReference>
<gene>
    <name evidence="2" type="ORF">LTR97_012824</name>
</gene>
<name>A0AAN7VW94_9PEZI</name>
<evidence type="ECO:0000313" key="2">
    <source>
        <dbReference type="EMBL" id="KAK5689484.1"/>
    </source>
</evidence>
<dbReference type="AlphaFoldDB" id="A0AAN7VW94"/>
<protein>
    <submittedName>
        <fullName evidence="2">Uncharacterized protein</fullName>
    </submittedName>
</protein>
<keyword evidence="1" id="KW-0732">Signal</keyword>
<comment type="caution">
    <text evidence="2">The sequence shown here is derived from an EMBL/GenBank/DDBJ whole genome shotgun (WGS) entry which is preliminary data.</text>
</comment>
<evidence type="ECO:0000256" key="1">
    <source>
        <dbReference type="SAM" id="SignalP"/>
    </source>
</evidence>